<reference evidence="1 2" key="1">
    <citation type="submission" date="2019-06" db="EMBL/GenBank/DDBJ databases">
        <title>Genomic Encyclopedia of Archaeal and Bacterial Type Strains, Phase II (KMG-II): from individual species to whole genera.</title>
        <authorList>
            <person name="Goeker M."/>
        </authorList>
    </citation>
    <scope>NUCLEOTIDE SEQUENCE [LARGE SCALE GENOMIC DNA]</scope>
    <source>
        <strain evidence="1 2">DSM 18423</strain>
    </source>
</reference>
<comment type="caution">
    <text evidence="1">The sequence shown here is derived from an EMBL/GenBank/DDBJ whole genome shotgun (WGS) entry which is preliminary data.</text>
</comment>
<dbReference type="Proteomes" id="UP000320582">
    <property type="component" value="Unassembled WGS sequence"/>
</dbReference>
<proteinExistence type="predicted"/>
<name>A0A543KDL0_9RHOB</name>
<sequence length="102" mass="11129">MQHSVTVRRARNADMIGKLEPPLKGAVGDTTVQILARALLVCGTPRHDKRVLLHFDHKVISRETGHRDGNAIRILVGLLDVIPSLAKSDSSEGFGIPKSMKI</sequence>
<protein>
    <submittedName>
        <fullName evidence="1">Uncharacterized protein</fullName>
    </submittedName>
</protein>
<dbReference type="EMBL" id="VFPT01000001">
    <property type="protein sequence ID" value="TQM93162.1"/>
    <property type="molecule type" value="Genomic_DNA"/>
</dbReference>
<evidence type="ECO:0000313" key="1">
    <source>
        <dbReference type="EMBL" id="TQM93162.1"/>
    </source>
</evidence>
<evidence type="ECO:0000313" key="2">
    <source>
        <dbReference type="Proteomes" id="UP000320582"/>
    </source>
</evidence>
<organism evidence="1 2">
    <name type="scientific">Roseinatronobacter monicus</name>
    <dbReference type="NCBI Taxonomy" id="393481"/>
    <lineage>
        <taxon>Bacteria</taxon>
        <taxon>Pseudomonadati</taxon>
        <taxon>Pseudomonadota</taxon>
        <taxon>Alphaproteobacteria</taxon>
        <taxon>Rhodobacterales</taxon>
        <taxon>Paracoccaceae</taxon>
        <taxon>Roseinatronobacter</taxon>
    </lineage>
</organism>
<gene>
    <name evidence="1" type="ORF">BD293_1790</name>
</gene>
<accession>A0A543KDL0</accession>
<dbReference type="AlphaFoldDB" id="A0A543KDL0"/>
<keyword evidence="2" id="KW-1185">Reference proteome</keyword>